<comment type="caution">
    <text evidence="1">The sequence shown here is derived from an EMBL/GenBank/DDBJ whole genome shotgun (WGS) entry which is preliminary data.</text>
</comment>
<organism evidence="1 2">
    <name type="scientific">Camellia sinensis</name>
    <name type="common">Tea plant</name>
    <name type="synonym">Thea sinensis</name>
    <dbReference type="NCBI Taxonomy" id="4442"/>
    <lineage>
        <taxon>Eukaryota</taxon>
        <taxon>Viridiplantae</taxon>
        <taxon>Streptophyta</taxon>
        <taxon>Embryophyta</taxon>
        <taxon>Tracheophyta</taxon>
        <taxon>Spermatophyta</taxon>
        <taxon>Magnoliopsida</taxon>
        <taxon>eudicotyledons</taxon>
        <taxon>Gunneridae</taxon>
        <taxon>Pentapetalae</taxon>
        <taxon>asterids</taxon>
        <taxon>Ericales</taxon>
        <taxon>Theaceae</taxon>
        <taxon>Camellia</taxon>
    </lineage>
</organism>
<dbReference type="AlphaFoldDB" id="A0A7J7GU84"/>
<protein>
    <submittedName>
        <fullName evidence="1">Uncharacterized protein</fullName>
    </submittedName>
</protein>
<dbReference type="InterPro" id="IPR022251">
    <property type="entry name" value="DUF3774_wound-induced"/>
</dbReference>
<proteinExistence type="predicted"/>
<reference evidence="2" key="1">
    <citation type="journal article" date="2020" name="Nat. Commun.">
        <title>Genome assembly of wild tea tree DASZ reveals pedigree and selection history of tea varieties.</title>
        <authorList>
            <person name="Zhang W."/>
            <person name="Zhang Y."/>
            <person name="Qiu H."/>
            <person name="Guo Y."/>
            <person name="Wan H."/>
            <person name="Zhang X."/>
            <person name="Scossa F."/>
            <person name="Alseekh S."/>
            <person name="Zhang Q."/>
            <person name="Wang P."/>
            <person name="Xu L."/>
            <person name="Schmidt M.H."/>
            <person name="Jia X."/>
            <person name="Li D."/>
            <person name="Zhu A."/>
            <person name="Guo F."/>
            <person name="Chen W."/>
            <person name="Ni D."/>
            <person name="Usadel B."/>
            <person name="Fernie A.R."/>
            <person name="Wen W."/>
        </authorList>
    </citation>
    <scope>NUCLEOTIDE SEQUENCE [LARGE SCALE GENOMIC DNA]</scope>
    <source>
        <strain evidence="2">cv. G240</strain>
    </source>
</reference>
<gene>
    <name evidence="1" type="ORF">HYC85_018419</name>
</gene>
<reference evidence="1 2" key="2">
    <citation type="submission" date="2020-07" db="EMBL/GenBank/DDBJ databases">
        <title>Genome assembly of wild tea tree DASZ reveals pedigree and selection history of tea varieties.</title>
        <authorList>
            <person name="Zhang W."/>
        </authorList>
    </citation>
    <scope>NUCLEOTIDE SEQUENCE [LARGE SCALE GENOMIC DNA]</scope>
    <source>
        <strain evidence="2">cv. G240</strain>
        <tissue evidence="1">Leaf</tissue>
    </source>
</reference>
<keyword evidence="2" id="KW-1185">Reference proteome</keyword>
<evidence type="ECO:0000313" key="2">
    <source>
        <dbReference type="Proteomes" id="UP000593564"/>
    </source>
</evidence>
<sequence length="84" mass="9467">MIRVVFYQVRMRVIQGMKDQASKCDSIFKSIKDYSSSSKQARGFTGALDSNTATTIKAAAKSDKLKQAEESFRTVMFLSCWDLN</sequence>
<dbReference type="EMBL" id="JACBKZ010000008">
    <property type="protein sequence ID" value="KAF5944342.1"/>
    <property type="molecule type" value="Genomic_DNA"/>
</dbReference>
<accession>A0A7J7GU84</accession>
<dbReference type="Proteomes" id="UP000593564">
    <property type="component" value="Unassembled WGS sequence"/>
</dbReference>
<evidence type="ECO:0000313" key="1">
    <source>
        <dbReference type="EMBL" id="KAF5944342.1"/>
    </source>
</evidence>
<name>A0A7J7GU84_CAMSI</name>
<dbReference type="Pfam" id="PF12609">
    <property type="entry name" value="DUF3774"/>
    <property type="match status" value="1"/>
</dbReference>